<evidence type="ECO:0000313" key="3">
    <source>
        <dbReference type="EMBL" id="QDL89318.1"/>
    </source>
</evidence>
<keyword evidence="1" id="KW-0472">Membrane</keyword>
<proteinExistence type="predicted"/>
<accession>A0A515HIS0</accession>
<dbReference type="PANTHER" id="PTHR40057">
    <property type="entry name" value="SLR1162 PROTEIN"/>
    <property type="match status" value="1"/>
</dbReference>
<reference evidence="3" key="1">
    <citation type="submission" date="2018-05" db="EMBL/GenBank/DDBJ databases">
        <title>Plant species dependent abundance and diversity of IncP-1 plasmids in the rhizosphere - sequence analysis provides new insights into the role as efficient and dynamic means for rapid bacterial adaptation.</title>
        <authorList>
            <person name="Nour E."/>
            <person name="Shintani M."/>
            <person name="Elsayed T."/>
            <person name="Blau K."/>
            <person name="Jechalke S."/>
            <person name="Sproeer C."/>
            <person name="Bunk B."/>
            <person name="Overmann J."/>
            <person name="Smalla K."/>
        </authorList>
    </citation>
    <scope>NUCLEOTIDE SEQUENCE</scope>
    <source>
        <plasmid evidence="3">pTL43</plasmid>
    </source>
</reference>
<dbReference type="Pfam" id="PF03992">
    <property type="entry name" value="ABM"/>
    <property type="match status" value="1"/>
</dbReference>
<dbReference type="InterPro" id="IPR038762">
    <property type="entry name" value="ABM_predict"/>
</dbReference>
<gene>
    <name evidence="3" type="ORF">pTL43_00042</name>
</gene>
<keyword evidence="3" id="KW-0614">Plasmid</keyword>
<dbReference type="EMBL" id="MH392237">
    <property type="protein sequence ID" value="QDL89318.1"/>
    <property type="molecule type" value="Genomic_DNA"/>
</dbReference>
<name>A0A515HIS0_9ZZZZ</name>
<feature type="domain" description="ABM" evidence="2">
    <location>
        <begin position="6"/>
        <end position="78"/>
    </location>
</feature>
<dbReference type="Gene3D" id="3.30.70.100">
    <property type="match status" value="1"/>
</dbReference>
<keyword evidence="1" id="KW-1133">Transmembrane helix</keyword>
<dbReference type="InterPro" id="IPR007138">
    <property type="entry name" value="ABM_dom"/>
</dbReference>
<dbReference type="PANTHER" id="PTHR40057:SF1">
    <property type="entry name" value="SLR1162 PROTEIN"/>
    <property type="match status" value="1"/>
</dbReference>
<protein>
    <recommendedName>
        <fullName evidence="2">ABM domain-containing protein</fullName>
    </recommendedName>
</protein>
<sequence>MSEHAVTVLVSRKVKPSCEADFERVTGTLMQVAAGFRGYLGAQLVHPGEDPEVLDTMYHVVLAFDSQANLDRWQASPERSLGLAAAAPFIEGVPSVRAVTGLGLWFRTAQAGPPRWKVAVVTWLGICPTVYVLFLLTGHLLQTWWLLPRTVVLTLAVVGLMTWIVAPQLTKVFRPWLFSVRPGRGN</sequence>
<geneLocation type="plasmid" evidence="3">
    <name>pTL43</name>
</geneLocation>
<feature type="transmembrane region" description="Helical" evidence="1">
    <location>
        <begin position="146"/>
        <end position="166"/>
    </location>
</feature>
<evidence type="ECO:0000259" key="2">
    <source>
        <dbReference type="Pfam" id="PF03992"/>
    </source>
</evidence>
<dbReference type="AlphaFoldDB" id="A0A515HIS0"/>
<dbReference type="InterPro" id="IPR011008">
    <property type="entry name" value="Dimeric_a/b-barrel"/>
</dbReference>
<keyword evidence="1" id="KW-0812">Transmembrane</keyword>
<organism evidence="3">
    <name type="scientific">Sym plasmid</name>
    <dbReference type="NCBI Taxonomy" id="28430"/>
    <lineage>
        <taxon>other sequences</taxon>
        <taxon>plasmids</taxon>
    </lineage>
</organism>
<feature type="transmembrane region" description="Helical" evidence="1">
    <location>
        <begin position="118"/>
        <end position="140"/>
    </location>
</feature>
<dbReference type="SUPFAM" id="SSF54909">
    <property type="entry name" value="Dimeric alpha+beta barrel"/>
    <property type="match status" value="1"/>
</dbReference>
<evidence type="ECO:0000256" key="1">
    <source>
        <dbReference type="SAM" id="Phobius"/>
    </source>
</evidence>